<sequence>MPRKRKGADLSRSTSKARNLRNSRSERTEEQIQQQNTDARVRMAQLHQEEPEDTRAERNEVRRLEQRQSRRFTVSRRRTNDQQRQQVHRAFISDLFLRLAFQYEPDIEYYAHSKVVIGAMDKECPHCHALKFKNEPAGMCCASGKVQLPEIETPPEPLNGLLIGTDPDSNMFLKRIVSELDGLLNEHNELLKIFKSHMHQLQSDNHAIVINPDKTPAGEHIRRFNAPIVDDVAGIMVGDCTAAREIVIRRRNNNLQFIADTHRSYDALQYPLIFWKGQDGYCINIKQRDPVSGTSLIIKLIINHLTKQLNY</sequence>
<feature type="region of interest" description="Disordered" evidence="1">
    <location>
        <begin position="1"/>
        <end position="83"/>
    </location>
</feature>
<reference evidence="2" key="1">
    <citation type="submission" date="2021-04" db="EMBL/GenBank/DDBJ databases">
        <authorList>
            <person name="Tunstrom K."/>
        </authorList>
    </citation>
    <scope>NUCLEOTIDE SEQUENCE</scope>
</reference>
<protein>
    <submittedName>
        <fullName evidence="2">(apollo) hypothetical protein</fullName>
    </submittedName>
</protein>
<gene>
    <name evidence="2" type="ORF">PAPOLLO_LOCUS9249</name>
</gene>
<dbReference type="PANTHER" id="PTHR45786">
    <property type="entry name" value="DNA BINDING PROTEIN-LIKE"/>
    <property type="match status" value="1"/>
</dbReference>
<accession>A0A8S3WR17</accession>
<comment type="caution">
    <text evidence="2">The sequence shown here is derived from an EMBL/GenBank/DDBJ whole genome shotgun (WGS) entry which is preliminary data.</text>
</comment>
<dbReference type="OrthoDB" id="10051381at2759"/>
<dbReference type="Proteomes" id="UP000691718">
    <property type="component" value="Unassembled WGS sequence"/>
</dbReference>
<evidence type="ECO:0000256" key="1">
    <source>
        <dbReference type="SAM" id="MobiDB-lite"/>
    </source>
</evidence>
<name>A0A8S3WR17_PARAO</name>
<keyword evidence="3" id="KW-1185">Reference proteome</keyword>
<organism evidence="2 3">
    <name type="scientific">Parnassius apollo</name>
    <name type="common">Apollo butterfly</name>
    <name type="synonym">Papilio apollo</name>
    <dbReference type="NCBI Taxonomy" id="110799"/>
    <lineage>
        <taxon>Eukaryota</taxon>
        <taxon>Metazoa</taxon>
        <taxon>Ecdysozoa</taxon>
        <taxon>Arthropoda</taxon>
        <taxon>Hexapoda</taxon>
        <taxon>Insecta</taxon>
        <taxon>Pterygota</taxon>
        <taxon>Neoptera</taxon>
        <taxon>Endopterygota</taxon>
        <taxon>Lepidoptera</taxon>
        <taxon>Glossata</taxon>
        <taxon>Ditrysia</taxon>
        <taxon>Papilionoidea</taxon>
        <taxon>Papilionidae</taxon>
        <taxon>Parnassiinae</taxon>
        <taxon>Parnassini</taxon>
        <taxon>Parnassius</taxon>
        <taxon>Parnassius</taxon>
    </lineage>
</organism>
<dbReference type="EMBL" id="CAJQZP010000674">
    <property type="protein sequence ID" value="CAG4976377.1"/>
    <property type="molecule type" value="Genomic_DNA"/>
</dbReference>
<evidence type="ECO:0000313" key="3">
    <source>
        <dbReference type="Proteomes" id="UP000691718"/>
    </source>
</evidence>
<dbReference type="AlphaFoldDB" id="A0A8S3WR17"/>
<feature type="compositionally biased region" description="Basic and acidic residues" evidence="1">
    <location>
        <begin position="47"/>
        <end position="68"/>
    </location>
</feature>
<proteinExistence type="predicted"/>
<feature type="compositionally biased region" description="Polar residues" evidence="1">
    <location>
        <begin position="11"/>
        <end position="22"/>
    </location>
</feature>
<dbReference type="PANTHER" id="PTHR45786:SF74">
    <property type="entry name" value="ATP-DEPENDENT DNA HELICASE"/>
    <property type="match status" value="1"/>
</dbReference>
<evidence type="ECO:0000313" key="2">
    <source>
        <dbReference type="EMBL" id="CAG4976377.1"/>
    </source>
</evidence>